<dbReference type="Proteomes" id="UP000295367">
    <property type="component" value="Unassembled WGS sequence"/>
</dbReference>
<dbReference type="SUPFAM" id="SSF55073">
    <property type="entry name" value="Nucleotide cyclase"/>
    <property type="match status" value="1"/>
</dbReference>
<dbReference type="Gene3D" id="3.40.50.2300">
    <property type="match status" value="2"/>
</dbReference>
<proteinExistence type="predicted"/>
<dbReference type="PROSITE" id="PS50110">
    <property type="entry name" value="RESPONSE_REGULATORY"/>
    <property type="match status" value="2"/>
</dbReference>
<gene>
    <name evidence="6" type="ORF">EDC63_11366</name>
</gene>
<dbReference type="InterPro" id="IPR050469">
    <property type="entry name" value="Diguanylate_Cyclase"/>
</dbReference>
<dbReference type="RefSeq" id="WP_124945110.1">
    <property type="nucleotide sequence ID" value="NZ_BHVT01000008.1"/>
</dbReference>
<dbReference type="InterPro" id="IPR000160">
    <property type="entry name" value="GGDEF_dom"/>
</dbReference>
<feature type="domain" description="Response regulatory" evidence="4">
    <location>
        <begin position="18"/>
        <end position="132"/>
    </location>
</feature>
<evidence type="ECO:0000256" key="1">
    <source>
        <dbReference type="ARBA" id="ARBA00012528"/>
    </source>
</evidence>
<dbReference type="PROSITE" id="PS50887">
    <property type="entry name" value="GGDEF"/>
    <property type="match status" value="1"/>
</dbReference>
<accession>A0A4R3XXZ9</accession>
<feature type="domain" description="GGDEF" evidence="5">
    <location>
        <begin position="300"/>
        <end position="429"/>
    </location>
</feature>
<comment type="catalytic activity">
    <reaction evidence="2">
        <text>2 GTP = 3',3'-c-di-GMP + 2 diphosphate</text>
        <dbReference type="Rhea" id="RHEA:24898"/>
        <dbReference type="ChEBI" id="CHEBI:33019"/>
        <dbReference type="ChEBI" id="CHEBI:37565"/>
        <dbReference type="ChEBI" id="CHEBI:58805"/>
        <dbReference type="EC" id="2.7.7.65"/>
    </reaction>
</comment>
<keyword evidence="7" id="KW-1185">Reference proteome</keyword>
<evidence type="ECO:0000259" key="5">
    <source>
        <dbReference type="PROSITE" id="PS50887"/>
    </source>
</evidence>
<dbReference type="SMART" id="SM00267">
    <property type="entry name" value="GGDEF"/>
    <property type="match status" value="1"/>
</dbReference>
<evidence type="ECO:0000259" key="4">
    <source>
        <dbReference type="PROSITE" id="PS50110"/>
    </source>
</evidence>
<protein>
    <recommendedName>
        <fullName evidence="1">diguanylate cyclase</fullName>
        <ecNumber evidence="1">2.7.7.65</ecNumber>
    </recommendedName>
</protein>
<dbReference type="SUPFAM" id="SSF52172">
    <property type="entry name" value="CheY-like"/>
    <property type="match status" value="2"/>
</dbReference>
<dbReference type="CDD" id="cd01949">
    <property type="entry name" value="GGDEF"/>
    <property type="match status" value="1"/>
</dbReference>
<dbReference type="PANTHER" id="PTHR45138:SF9">
    <property type="entry name" value="DIGUANYLATE CYCLASE DGCM-RELATED"/>
    <property type="match status" value="1"/>
</dbReference>
<evidence type="ECO:0000256" key="2">
    <source>
        <dbReference type="ARBA" id="ARBA00034247"/>
    </source>
</evidence>
<dbReference type="AlphaFoldDB" id="A0A4R3XXZ9"/>
<dbReference type="GO" id="GO:0000160">
    <property type="term" value="P:phosphorelay signal transduction system"/>
    <property type="evidence" value="ECO:0007669"/>
    <property type="project" value="InterPro"/>
</dbReference>
<dbReference type="InterPro" id="IPR029787">
    <property type="entry name" value="Nucleotide_cyclase"/>
</dbReference>
<dbReference type="FunFam" id="3.30.70.270:FF:000001">
    <property type="entry name" value="Diguanylate cyclase domain protein"/>
    <property type="match status" value="1"/>
</dbReference>
<dbReference type="GO" id="GO:1902201">
    <property type="term" value="P:negative regulation of bacterial-type flagellum-dependent cell motility"/>
    <property type="evidence" value="ECO:0007669"/>
    <property type="project" value="TreeGrafter"/>
</dbReference>
<evidence type="ECO:0000256" key="3">
    <source>
        <dbReference type="PROSITE-ProRule" id="PRU00169"/>
    </source>
</evidence>
<sequence>MSIVRAQNRAFQGKPKFSVLLIEDQRSLSQMAAAMLKERWNCYVHIATSMSEARVALSSGTHFFLAVSDLHLPDAAHGEIIDVLHEARLPTIAITGHFDKELRALTLKKGVLDYVIKDSLNAFEYLTELVGRLYKNQFIQVLAVDDSATSRAYLKHMLGTQFFQVLTAGSGLEALKIIESNPDIRIILTDYNMPEMDGFKLVSEIRKLHGKDRIAIIGLSASDDSDLSARFLKIGANDFLSKPFSFEELTWRVNQNIEMLEHIDIIRDVANRDFLTGLFNRRYFFENGAGLFVKTYAEKKQLVVAMMDIDHFKRINDTYGHDCGDTVLKDMAGLLSSAHFKTYLVARLGGEEFAVLAEGDSFAEISEHFEAFHQSVAETPSHCDGKTISYTISIGLCPTRLESLDAMLKQADNNLYLAKQGGRNQIIMG</sequence>
<dbReference type="InterPro" id="IPR043128">
    <property type="entry name" value="Rev_trsase/Diguanyl_cyclase"/>
</dbReference>
<evidence type="ECO:0000313" key="6">
    <source>
        <dbReference type="EMBL" id="TCV84130.1"/>
    </source>
</evidence>
<dbReference type="EC" id="2.7.7.65" evidence="1"/>
<dbReference type="InterPro" id="IPR001789">
    <property type="entry name" value="Sig_transdc_resp-reg_receiver"/>
</dbReference>
<evidence type="ECO:0000313" key="7">
    <source>
        <dbReference type="Proteomes" id="UP000295367"/>
    </source>
</evidence>
<dbReference type="CDD" id="cd17544">
    <property type="entry name" value="REC_2_GGDEF"/>
    <property type="match status" value="1"/>
</dbReference>
<organism evidence="6 7">
    <name type="scientific">Sulfurirhabdus autotrophica</name>
    <dbReference type="NCBI Taxonomy" id="1706046"/>
    <lineage>
        <taxon>Bacteria</taxon>
        <taxon>Pseudomonadati</taxon>
        <taxon>Pseudomonadota</taxon>
        <taxon>Betaproteobacteria</taxon>
        <taxon>Nitrosomonadales</taxon>
        <taxon>Sulfuricellaceae</taxon>
        <taxon>Sulfurirhabdus</taxon>
    </lineage>
</organism>
<dbReference type="InterPro" id="IPR011006">
    <property type="entry name" value="CheY-like_superfamily"/>
</dbReference>
<keyword evidence="3" id="KW-0597">Phosphoprotein</keyword>
<feature type="modified residue" description="4-aspartylphosphate" evidence="3">
    <location>
        <position position="69"/>
    </location>
</feature>
<dbReference type="Pfam" id="PF00072">
    <property type="entry name" value="Response_reg"/>
    <property type="match status" value="1"/>
</dbReference>
<name>A0A4R3XXZ9_9PROT</name>
<dbReference type="EMBL" id="SMCO01000013">
    <property type="protein sequence ID" value="TCV84130.1"/>
    <property type="molecule type" value="Genomic_DNA"/>
</dbReference>
<dbReference type="PANTHER" id="PTHR45138">
    <property type="entry name" value="REGULATORY COMPONENTS OF SENSORY TRANSDUCTION SYSTEM"/>
    <property type="match status" value="1"/>
</dbReference>
<dbReference type="SMART" id="SM00448">
    <property type="entry name" value="REC"/>
    <property type="match status" value="2"/>
</dbReference>
<feature type="domain" description="Response regulatory" evidence="4">
    <location>
        <begin position="140"/>
        <end position="257"/>
    </location>
</feature>
<dbReference type="GO" id="GO:0043709">
    <property type="term" value="P:cell adhesion involved in single-species biofilm formation"/>
    <property type="evidence" value="ECO:0007669"/>
    <property type="project" value="TreeGrafter"/>
</dbReference>
<comment type="caution">
    <text evidence="6">The sequence shown here is derived from an EMBL/GenBank/DDBJ whole genome shotgun (WGS) entry which is preliminary data.</text>
</comment>
<reference evidence="6 7" key="1">
    <citation type="submission" date="2019-03" db="EMBL/GenBank/DDBJ databases">
        <title>Genomic Encyclopedia of Type Strains, Phase IV (KMG-IV): sequencing the most valuable type-strain genomes for metagenomic binning, comparative biology and taxonomic classification.</title>
        <authorList>
            <person name="Goeker M."/>
        </authorList>
    </citation>
    <scope>NUCLEOTIDE SEQUENCE [LARGE SCALE GENOMIC DNA]</scope>
    <source>
        <strain evidence="6 7">DSM 100309</strain>
    </source>
</reference>
<dbReference type="OrthoDB" id="9813903at2"/>
<feature type="modified residue" description="4-aspartylphosphate" evidence="3">
    <location>
        <position position="190"/>
    </location>
</feature>
<dbReference type="Gene3D" id="3.30.70.270">
    <property type="match status" value="1"/>
</dbReference>
<dbReference type="Pfam" id="PF00990">
    <property type="entry name" value="GGDEF"/>
    <property type="match status" value="1"/>
</dbReference>
<dbReference type="GO" id="GO:0005886">
    <property type="term" value="C:plasma membrane"/>
    <property type="evidence" value="ECO:0007669"/>
    <property type="project" value="TreeGrafter"/>
</dbReference>
<dbReference type="GO" id="GO:0052621">
    <property type="term" value="F:diguanylate cyclase activity"/>
    <property type="evidence" value="ECO:0007669"/>
    <property type="project" value="UniProtKB-EC"/>
</dbReference>
<dbReference type="NCBIfam" id="TIGR00254">
    <property type="entry name" value="GGDEF"/>
    <property type="match status" value="1"/>
</dbReference>